<comment type="cofactor">
    <cofactor evidence="1">
        <name>FMN</name>
        <dbReference type="ChEBI" id="CHEBI:58210"/>
    </cofactor>
</comment>
<dbReference type="InterPro" id="IPR024624">
    <property type="entry name" value="Pyridox_Oxase_Alr4036_FMN-bd"/>
</dbReference>
<evidence type="ECO:0000256" key="2">
    <source>
        <dbReference type="ARBA" id="ARBA00022630"/>
    </source>
</evidence>
<evidence type="ECO:0000313" key="7">
    <source>
        <dbReference type="Proteomes" id="UP000004478"/>
    </source>
</evidence>
<dbReference type="Proteomes" id="UP000004478">
    <property type="component" value="Unassembled WGS sequence"/>
</dbReference>
<dbReference type="PANTHER" id="PTHR10851:SF3">
    <property type="entry name" value="PYRIDOXINE_PYRIDOXAMINE 5'-PHOSPHATE OXIDASE 2"/>
    <property type="match status" value="1"/>
</dbReference>
<dbReference type="GO" id="GO:0004733">
    <property type="term" value="F:pyridoxamine phosphate oxidase activity"/>
    <property type="evidence" value="ECO:0007669"/>
    <property type="project" value="InterPro"/>
</dbReference>
<evidence type="ECO:0000256" key="3">
    <source>
        <dbReference type="ARBA" id="ARBA00022643"/>
    </source>
</evidence>
<evidence type="ECO:0000256" key="4">
    <source>
        <dbReference type="ARBA" id="ARBA00023002"/>
    </source>
</evidence>
<dbReference type="OrthoDB" id="1493996at2"/>
<proteinExistence type="predicted"/>
<keyword evidence="2" id="KW-0285">Flavoprotein</keyword>
<evidence type="ECO:0000256" key="1">
    <source>
        <dbReference type="ARBA" id="ARBA00001917"/>
    </source>
</evidence>
<evidence type="ECO:0000313" key="6">
    <source>
        <dbReference type="EMBL" id="EKB47494.1"/>
    </source>
</evidence>
<keyword evidence="4" id="KW-0560">Oxidoreductase</keyword>
<dbReference type="PANTHER" id="PTHR10851">
    <property type="entry name" value="PYRIDOXINE-5-PHOSPHATE OXIDASE"/>
    <property type="match status" value="1"/>
</dbReference>
<dbReference type="GO" id="GO:0008615">
    <property type="term" value="P:pyridoxine biosynthetic process"/>
    <property type="evidence" value="ECO:0007669"/>
    <property type="project" value="InterPro"/>
</dbReference>
<protein>
    <submittedName>
        <fullName evidence="6">Pyridoxamine-phosphate oxidase</fullName>
    </submittedName>
</protein>
<dbReference type="RefSeq" id="WP_009186924.1">
    <property type="nucleotide sequence ID" value="NZ_AMGM01000122.1"/>
</dbReference>
<dbReference type="InterPro" id="IPR000659">
    <property type="entry name" value="Pyridox_Oxase"/>
</dbReference>
<dbReference type="AlphaFoldDB" id="K1LTK4"/>
<dbReference type="GO" id="GO:0010181">
    <property type="term" value="F:FMN binding"/>
    <property type="evidence" value="ECO:0007669"/>
    <property type="project" value="InterPro"/>
</dbReference>
<dbReference type="EMBL" id="AMGM01000122">
    <property type="protein sequence ID" value="EKB47494.1"/>
    <property type="molecule type" value="Genomic_DNA"/>
</dbReference>
<dbReference type="InterPro" id="IPR012349">
    <property type="entry name" value="Split_barrel_FMN-bd"/>
</dbReference>
<accession>K1LTK4</accession>
<reference evidence="6 7" key="1">
    <citation type="journal article" date="2012" name="J. Bacteriol.">
        <title>Draft Genome Sequence of Cecembia lonarensis Strain LW9T, Isolated from Lonar Lake, a Haloalkaline Lake in India.</title>
        <authorList>
            <person name="Shivaji S."/>
            <person name="Ara S."/>
            <person name="Singh A."/>
            <person name="Pinnaka A.K."/>
        </authorList>
    </citation>
    <scope>NUCLEOTIDE SEQUENCE [LARGE SCALE GENOMIC DNA]</scope>
    <source>
        <strain evidence="6 7">LW9</strain>
    </source>
</reference>
<sequence>MLIKKEYSYDTSFQAIKHELHRGVLDKKHPFRFVVLSTIGVHGPDSRYTVLRAVDEGLHFFIYTDSRSEKVKELQAQPFAALLFYHPKKRFQVRIQVKSLIHHQNDIAQQHWKKVQGEGRKAYNSILSPGTSIEIPDEAFAWNENLEDFFFFTVLELIPSSIELLQLNALEHLRIKFTAVNDQWSGQWLAP</sequence>
<evidence type="ECO:0000259" key="5">
    <source>
        <dbReference type="Pfam" id="PF12766"/>
    </source>
</evidence>
<dbReference type="SUPFAM" id="SSF50475">
    <property type="entry name" value="FMN-binding split barrel"/>
    <property type="match status" value="1"/>
</dbReference>
<dbReference type="Gene3D" id="2.30.110.10">
    <property type="entry name" value="Electron Transport, Fmn-binding Protein, Chain A"/>
    <property type="match status" value="1"/>
</dbReference>
<name>K1LTK4_CECL9</name>
<keyword evidence="7" id="KW-1185">Reference proteome</keyword>
<feature type="domain" description="Pyridoxamine 5'-phosphate oxidase Alr4036 family FMN-binding" evidence="5">
    <location>
        <begin position="17"/>
        <end position="98"/>
    </location>
</feature>
<dbReference type="Pfam" id="PF12766">
    <property type="entry name" value="Pyridox_oxase_2"/>
    <property type="match status" value="1"/>
</dbReference>
<keyword evidence="3" id="KW-0288">FMN</keyword>
<gene>
    <name evidence="6" type="ORF">B879_03904</name>
</gene>
<comment type="caution">
    <text evidence="6">The sequence shown here is derived from an EMBL/GenBank/DDBJ whole genome shotgun (WGS) entry which is preliminary data.</text>
</comment>
<organism evidence="6 7">
    <name type="scientific">Cecembia lonarensis (strain CCUG 58316 / KCTC 22772 / LW9)</name>
    <dbReference type="NCBI Taxonomy" id="1225176"/>
    <lineage>
        <taxon>Bacteria</taxon>
        <taxon>Pseudomonadati</taxon>
        <taxon>Bacteroidota</taxon>
        <taxon>Cytophagia</taxon>
        <taxon>Cytophagales</taxon>
        <taxon>Cyclobacteriaceae</taxon>
        <taxon>Cecembia</taxon>
    </lineage>
</organism>